<keyword evidence="1" id="KW-0446">Lipid-binding</keyword>
<dbReference type="RefSeq" id="WP_382170776.1">
    <property type="nucleotide sequence ID" value="NZ_JBHRXX010000001.1"/>
</dbReference>
<name>A0ABV7VZA3_9BURK</name>
<dbReference type="EMBL" id="JBHRXX010000001">
    <property type="protein sequence ID" value="MFC3682630.1"/>
    <property type="molecule type" value="Genomic_DNA"/>
</dbReference>
<reference evidence="4" key="1">
    <citation type="journal article" date="2019" name="Int. J. Syst. Evol. Microbiol.">
        <title>The Global Catalogue of Microorganisms (GCM) 10K type strain sequencing project: providing services to taxonomists for standard genome sequencing and annotation.</title>
        <authorList>
            <consortium name="The Broad Institute Genomics Platform"/>
            <consortium name="The Broad Institute Genome Sequencing Center for Infectious Disease"/>
            <person name="Wu L."/>
            <person name="Ma J."/>
        </authorList>
    </citation>
    <scope>NUCLEOTIDE SEQUENCE [LARGE SCALE GENOMIC DNA]</scope>
    <source>
        <strain evidence="4">KCTC 42501</strain>
    </source>
</reference>
<dbReference type="PANTHER" id="PTHR23310">
    <property type="entry name" value="ACYL-COA-BINDING PROTEIN, ACBP"/>
    <property type="match status" value="1"/>
</dbReference>
<evidence type="ECO:0000313" key="3">
    <source>
        <dbReference type="EMBL" id="MFC3682630.1"/>
    </source>
</evidence>
<dbReference type="SUPFAM" id="SSF47027">
    <property type="entry name" value="Acyl-CoA binding protein"/>
    <property type="match status" value="1"/>
</dbReference>
<gene>
    <name evidence="3" type="ORF">ACFOPI_03435</name>
</gene>
<comment type="caution">
    <text evidence="3">The sequence shown here is derived from an EMBL/GenBank/DDBJ whole genome shotgun (WGS) entry which is preliminary data.</text>
</comment>
<sequence length="84" mass="9677">MPHLIEAFTAAIERSNALKSRPDNTVLLQLYGLYKQATESDNATPRPGFTDMRGRTKWTAWTECKDLSKEDAMQRYIDLVTRLE</sequence>
<dbReference type="Proteomes" id="UP001595729">
    <property type="component" value="Unassembled WGS sequence"/>
</dbReference>
<evidence type="ECO:0000256" key="1">
    <source>
        <dbReference type="ARBA" id="ARBA00023121"/>
    </source>
</evidence>
<proteinExistence type="predicted"/>
<dbReference type="PROSITE" id="PS51228">
    <property type="entry name" value="ACB_2"/>
    <property type="match status" value="1"/>
</dbReference>
<dbReference type="Pfam" id="PF00887">
    <property type="entry name" value="ACBP"/>
    <property type="match status" value="1"/>
</dbReference>
<feature type="domain" description="ACB" evidence="2">
    <location>
        <begin position="4"/>
        <end position="84"/>
    </location>
</feature>
<accession>A0ABV7VZA3</accession>
<evidence type="ECO:0000259" key="2">
    <source>
        <dbReference type="PROSITE" id="PS51228"/>
    </source>
</evidence>
<dbReference type="PANTHER" id="PTHR23310:SF124">
    <property type="entry name" value="ACB DOMAIN-CONTAINING PROTEIN"/>
    <property type="match status" value="1"/>
</dbReference>
<dbReference type="InterPro" id="IPR000582">
    <property type="entry name" value="Acyl-CoA-binding_protein"/>
</dbReference>
<dbReference type="PRINTS" id="PR00689">
    <property type="entry name" value="ACOABINDINGP"/>
</dbReference>
<protein>
    <submittedName>
        <fullName evidence="3">Acyl-CoA-binding protein</fullName>
    </submittedName>
</protein>
<dbReference type="Gene3D" id="1.20.80.10">
    <property type="match status" value="1"/>
</dbReference>
<dbReference type="InterPro" id="IPR014352">
    <property type="entry name" value="FERM/acyl-CoA-bd_prot_sf"/>
</dbReference>
<dbReference type="InterPro" id="IPR035984">
    <property type="entry name" value="Acyl-CoA-binding_sf"/>
</dbReference>
<organism evidence="3 4">
    <name type="scientific">Hydrogenophaga luteola</name>
    <dbReference type="NCBI Taxonomy" id="1591122"/>
    <lineage>
        <taxon>Bacteria</taxon>
        <taxon>Pseudomonadati</taxon>
        <taxon>Pseudomonadota</taxon>
        <taxon>Betaproteobacteria</taxon>
        <taxon>Burkholderiales</taxon>
        <taxon>Comamonadaceae</taxon>
        <taxon>Hydrogenophaga</taxon>
    </lineage>
</organism>
<evidence type="ECO:0000313" key="4">
    <source>
        <dbReference type="Proteomes" id="UP001595729"/>
    </source>
</evidence>
<keyword evidence="4" id="KW-1185">Reference proteome</keyword>